<feature type="region of interest" description="Disordered" evidence="1">
    <location>
        <begin position="28"/>
        <end position="55"/>
    </location>
</feature>
<sequence precursor="true">MKATPFILSLLGLAAVGIAASSLVGDPSDAAAQEIQDKKKPEDASKGTDKDKEKKAEKITVWIMDATGSG</sequence>
<proteinExistence type="predicted"/>
<keyword evidence="4" id="KW-1185">Reference proteome</keyword>
<dbReference type="AlphaFoldDB" id="A0A518EQM4"/>
<evidence type="ECO:0000256" key="2">
    <source>
        <dbReference type="SAM" id="SignalP"/>
    </source>
</evidence>
<reference evidence="3 4" key="1">
    <citation type="submission" date="2019-02" db="EMBL/GenBank/DDBJ databases">
        <title>Deep-cultivation of Planctomycetes and their phenomic and genomic characterization uncovers novel biology.</title>
        <authorList>
            <person name="Wiegand S."/>
            <person name="Jogler M."/>
            <person name="Boedeker C."/>
            <person name="Pinto D."/>
            <person name="Vollmers J."/>
            <person name="Rivas-Marin E."/>
            <person name="Kohn T."/>
            <person name="Peeters S.H."/>
            <person name="Heuer A."/>
            <person name="Rast P."/>
            <person name="Oberbeckmann S."/>
            <person name="Bunk B."/>
            <person name="Jeske O."/>
            <person name="Meyerdierks A."/>
            <person name="Storesund J.E."/>
            <person name="Kallscheuer N."/>
            <person name="Luecker S."/>
            <person name="Lage O.M."/>
            <person name="Pohl T."/>
            <person name="Merkel B.J."/>
            <person name="Hornburger P."/>
            <person name="Mueller R.-W."/>
            <person name="Bruemmer F."/>
            <person name="Labrenz M."/>
            <person name="Spormann A.M."/>
            <person name="Op den Camp H."/>
            <person name="Overmann J."/>
            <person name="Amann R."/>
            <person name="Jetten M.S.M."/>
            <person name="Mascher T."/>
            <person name="Medema M.H."/>
            <person name="Devos D.P."/>
            <person name="Kaster A.-K."/>
            <person name="Ovreas L."/>
            <person name="Rohde M."/>
            <person name="Galperin M.Y."/>
            <person name="Jogler C."/>
        </authorList>
    </citation>
    <scope>NUCLEOTIDE SEQUENCE [LARGE SCALE GENOMIC DNA]</scope>
    <source>
        <strain evidence="3 4">Poly30</strain>
    </source>
</reference>
<dbReference type="EMBL" id="CP036434">
    <property type="protein sequence ID" value="QDV06355.1"/>
    <property type="molecule type" value="Genomic_DNA"/>
</dbReference>
<evidence type="ECO:0000256" key="1">
    <source>
        <dbReference type="SAM" id="MobiDB-lite"/>
    </source>
</evidence>
<organism evidence="3 4">
    <name type="scientific">Saltatorellus ferox</name>
    <dbReference type="NCBI Taxonomy" id="2528018"/>
    <lineage>
        <taxon>Bacteria</taxon>
        <taxon>Pseudomonadati</taxon>
        <taxon>Planctomycetota</taxon>
        <taxon>Planctomycetia</taxon>
        <taxon>Planctomycetia incertae sedis</taxon>
        <taxon>Saltatorellus</taxon>
    </lineage>
</organism>
<dbReference type="RefSeq" id="WP_145196458.1">
    <property type="nucleotide sequence ID" value="NZ_CP036434.1"/>
</dbReference>
<keyword evidence="2" id="KW-0732">Signal</keyword>
<gene>
    <name evidence="3" type="ORF">Poly30_18640</name>
</gene>
<evidence type="ECO:0000313" key="3">
    <source>
        <dbReference type="EMBL" id="QDV06355.1"/>
    </source>
</evidence>
<feature type="compositionally biased region" description="Basic and acidic residues" evidence="1">
    <location>
        <begin position="35"/>
        <end position="55"/>
    </location>
</feature>
<evidence type="ECO:0000313" key="4">
    <source>
        <dbReference type="Proteomes" id="UP000320390"/>
    </source>
</evidence>
<protein>
    <submittedName>
        <fullName evidence="3">Uncharacterized protein</fullName>
    </submittedName>
</protein>
<feature type="chain" id="PRO_5021995831" evidence="2">
    <location>
        <begin position="26"/>
        <end position="70"/>
    </location>
</feature>
<accession>A0A518EQM4</accession>
<name>A0A518EQM4_9BACT</name>
<feature type="signal peptide" evidence="2">
    <location>
        <begin position="1"/>
        <end position="25"/>
    </location>
</feature>
<dbReference type="Proteomes" id="UP000320390">
    <property type="component" value="Chromosome"/>
</dbReference>